<evidence type="ECO:0000313" key="1">
    <source>
        <dbReference type="EMBL" id="UUV22323.1"/>
    </source>
</evidence>
<dbReference type="InterPro" id="IPR001610">
    <property type="entry name" value="PAC"/>
</dbReference>
<protein>
    <recommendedName>
        <fullName evidence="3">Calcium-binding protein</fullName>
    </recommendedName>
</protein>
<dbReference type="SMART" id="SM00086">
    <property type="entry name" value="PAC"/>
    <property type="match status" value="27"/>
</dbReference>
<sequence length="2270" mass="243891">MVTNIQNQGAIYSEIINILEQESDLFVDNGDGTFTHTAVDGTVMTFDANTLDMVNNNDGTYTFTNANGETLTVDVVGDVVTNIQNQGDIYSEIINILEQESDIFRDNGDGTFTHTAVDGTVMTFDANTLDMVNNNDGTYTFTNANGETLTVDVVGDVVTNIQNQGDIYSEIINILEQESDLFVDNGDGTFTHTAVDGTVMTFDANTLTMGKNTDGTYTFTNANGETLTVDVVGDVVTNIQNQGDIYSEIINILEQESDLFVDNGDGTFTHTAVDGTVMTFDANTLDMVNNNDGTYTFTNANGETLTVDVVGDVVTNIQNQGDIYSEIINILEQESDIFRDNGDGTFTHTAVDGTVMTFDANTLDMVNNNDGTYTFTNANGETLTVDVVGDVVTNIQNQGAIYSEIINILEQESDLFVDNGDGTFTHTAVDGTVMTFDANTLTMGKNTDGTYTFTNANGETLTVDVVGDVVTNIQNQGDIYSEIINILEQESDIFRDNGDGTFTHTAVDGTVMTFDANTLDMVNNNDGTYTFTNANGETLTVDVVGDVVTNIQNQGAIYSEIINILEQESDLFVDNGDGTFTHTAVDGTVMTFDANTLDMVNNNDGTYTFTNANGETLTVDVVGDVVTNIQNQGDIYSEIINILEQESDIFRDNGDGTFTHTAVDGTVMTFDANTLDMVNNNDGTYTFTNANGETLTVDVVGDVVTNIQNQGAIYSEIINILEQESDLFVDNGDGTFTHTAVDGTVMTFDANTLTMGKNTDGTYTFTNANGETLTVDVVGDVVTNIQNQGDIYSEIINILEQESDIFRDNGDGTFTHTAVDGTVMTFDANTLDMVNNNDGTYTFTNANGETLTVDVVGDVVTNIQNQGAIYSEIINILEQESDLFVDNGDGTFTHTAVDGTVMTFDANTLDMVNNNDGTYTFTNANGETLTVDVVGDVVTNIQNQGDIYSEIINILEQESDIFRDNGDGTFTHTAVDGTVMTFDANTLDMVNNNDGTYTFTNANGETLTVDVVGDVVTNIQNQGAIYSEIINILEQESDLFVDNGDGTFTHTAVDGTVMTFDANTLDMVNNNDGTYTFTNANGETLTVDVVGDVVTNIQNQGAIYSEIINILEQESDLFVDNGDGTFTHTAVDGTVMTFDANTLTMGKNTDGTYTFTNANGETLTVDVVGDVVTNIQNQGDIYSEIINILEQESDLFVDNGDGTFTHTAVDGTVMTFDANTLTMGKNTDGTYTFTNANGETLTVDVVGDVVTNIQNQGAIYSEIINILEQESDLFVDNGDGTFTHTAVDGTVMTFDANTLDMVNNNDGTYTFTNANGETLTVDVVGDVVTNIQNQGDIYSEIINILEQESDLFVDNGDGTFTHTAVDGTVMTFDANTLTMGKNTDGTYTFTNANGETLTVDVVGDVVTNIQNQGDIYSEIINILEQESDLFVDNGDGTFTHTAVDGTVMTFDANTLTMGKNTDGTYTFTNANGETLTVDVVGDVVTNIQNQGDIYSEIINILEQESDLFVDNGDGTFTHTAVDGTVMTFDANTLTMGKNTDGTYTFTNANGETLTVDVVGDVVTNIQNQGDIYSEIINILEQESDIFRDNGDGTFTHTAVDGTVMTFDANTLTMGKNTDGTYTFTNANGETLTVDVVGDVVTNIQNQGDIYSEIINILEQESDLFVDNGDGTFTHTAVDGTVMTFDANTLTMGKNTDGTYTFTNANGETLTVDVVGDVVTNIQNQGDIYSEIINILEQESDLFVDNGDGTFTHTAVDGTIMTFDANTLTMGKNTDGTYTFTNANGETLTVDVVGDVVTNIQNQGDIYSEIINILEQESDLFVDNGDGTFTHTAVDGTVMTFDANTLTMGKNTDGTYTFTNANGETLTVDVVGDVVTNIQNQGAIYSEIINILEQESDLFVDNGDGTFTHTAVDGTVMTFDANTLTMGKNTDGTYTFTNANGETLTVDVVGDVVTNIQNQGAIYSEIINILEQESDLFVDNGDGTFTHTAVDGTVMTFDANTLTMGKNTDGTYTFTNANGETLTVDVVGDVVTNIQNQGAIYSEIINILEQESDLFVDNGDGTFTHTAVDGTVMTFDANTLTMGKNTDGTYTFTNANGETLTVDVVGDVVTNIQNQGDIYSEIINIIEAEESLTAMTQDVNTGIITYTPERGTATTANVVSADDDNQITVGSDGGAYYKPSNTVRSIATSSTVVADDDTILIDASSAALTVTLPAASENNGRIIILRKMDGTGNIITLTEQVTLANGVTFDKFNVQGTMRIQSNGTNWYKID</sequence>
<dbReference type="RefSeq" id="WP_257500240.1">
    <property type="nucleotide sequence ID" value="NZ_CP102382.1"/>
</dbReference>
<name>A0ABY5NUX8_9FLAO</name>
<reference evidence="1 2" key="1">
    <citation type="submission" date="2022-08" db="EMBL/GenBank/DDBJ databases">
        <title>Myroides zhujiangensis sp. nov., a novel bacterium isolated from sediment in the Pearl River Estuary.</title>
        <authorList>
            <person name="Cui L."/>
        </authorList>
    </citation>
    <scope>NUCLEOTIDE SEQUENCE [LARGE SCALE GENOMIC DNA]</scope>
    <source>
        <strain evidence="1 2">SCSIO 72103</strain>
    </source>
</reference>
<evidence type="ECO:0000313" key="2">
    <source>
        <dbReference type="Proteomes" id="UP001317001"/>
    </source>
</evidence>
<accession>A0ABY5NUX8</accession>
<gene>
    <name evidence="1" type="ORF">NPX36_04610</name>
</gene>
<dbReference type="Proteomes" id="UP001317001">
    <property type="component" value="Chromosome"/>
</dbReference>
<evidence type="ECO:0008006" key="3">
    <source>
        <dbReference type="Google" id="ProtNLM"/>
    </source>
</evidence>
<organism evidence="1 2">
    <name type="scientific">Paenimyroides aestuarii</name>
    <dbReference type="NCBI Taxonomy" id="2968490"/>
    <lineage>
        <taxon>Bacteria</taxon>
        <taxon>Pseudomonadati</taxon>
        <taxon>Bacteroidota</taxon>
        <taxon>Flavobacteriia</taxon>
        <taxon>Flavobacteriales</taxon>
        <taxon>Flavobacteriaceae</taxon>
        <taxon>Paenimyroides</taxon>
    </lineage>
</organism>
<keyword evidence="2" id="KW-1185">Reference proteome</keyword>
<dbReference type="EMBL" id="CP102382">
    <property type="protein sequence ID" value="UUV22323.1"/>
    <property type="molecule type" value="Genomic_DNA"/>
</dbReference>
<proteinExistence type="predicted"/>